<keyword evidence="5 6" id="KW-0804">Transcription</keyword>
<dbReference type="GO" id="GO:0003723">
    <property type="term" value="F:RNA binding"/>
    <property type="evidence" value="ECO:0007669"/>
    <property type="project" value="UniProtKB-UniRule"/>
</dbReference>
<reference evidence="9 12" key="2">
    <citation type="submission" date="2024-06" db="EMBL/GenBank/DDBJ databases">
        <title>Sequencing the genomes of 1000 actinobacteria strains.</title>
        <authorList>
            <person name="Klenk H.-P."/>
        </authorList>
    </citation>
    <scope>NUCLEOTIDE SEQUENCE [LARGE SCALE GENOMIC DNA]</scope>
    <source>
        <strain evidence="9 12">DSM 44265</strain>
    </source>
</reference>
<dbReference type="EMBL" id="JAAXPF010000002">
    <property type="protein sequence ID" value="NKY68248.1"/>
    <property type="molecule type" value="Genomic_DNA"/>
</dbReference>
<evidence type="ECO:0000256" key="6">
    <source>
        <dbReference type="HAMAP-Rule" id="MF_00073"/>
    </source>
</evidence>
<dbReference type="PANTHER" id="PTHR11078:SF3">
    <property type="entry name" value="ANTITERMINATION NUSB DOMAIN-CONTAINING PROTEIN"/>
    <property type="match status" value="1"/>
</dbReference>
<feature type="region of interest" description="Disordered" evidence="7">
    <location>
        <begin position="151"/>
        <end position="227"/>
    </location>
</feature>
<evidence type="ECO:0000313" key="10">
    <source>
        <dbReference type="EMBL" id="NKY68248.1"/>
    </source>
</evidence>
<evidence type="ECO:0000256" key="3">
    <source>
        <dbReference type="ARBA" id="ARBA00022884"/>
    </source>
</evidence>
<keyword evidence="12" id="KW-1185">Reference proteome</keyword>
<dbReference type="EMBL" id="JBEPNZ010000001">
    <property type="protein sequence ID" value="MET3943822.1"/>
    <property type="molecule type" value="Genomic_DNA"/>
</dbReference>
<comment type="caution">
    <text evidence="10">The sequence shown here is derived from an EMBL/GenBank/DDBJ whole genome shotgun (WGS) entry which is preliminary data.</text>
</comment>
<accession>A0A7X6LQ30</accession>
<keyword evidence="2 6" id="KW-0889">Transcription antitermination</keyword>
<sequence length="227" mass="24637">MPDYKRHGARYRARRRAVDILFEAETRDLDPVAVVEDRVQLAKNPANAVAPVAEYTRTIVSGAAEKLDDLDDAIEHHLSADWELFRLPAVDRQILRVAAWEILFNDEVDAPVSIKEGVEMAAEYSGADAAPYINVVLDGIAQRSATNAPFAGEEAEDAYPVEEDSDAETLKASKAPECGSDEVQPDVAQTLGEQLENGNAEAESAEEARQIAASTEDVEPGADDTRS</sequence>
<evidence type="ECO:0000256" key="5">
    <source>
        <dbReference type="ARBA" id="ARBA00023163"/>
    </source>
</evidence>
<evidence type="ECO:0000313" key="9">
    <source>
        <dbReference type="EMBL" id="MET3943822.1"/>
    </source>
</evidence>
<dbReference type="AlphaFoldDB" id="A0A7X6LQ30"/>
<evidence type="ECO:0000256" key="1">
    <source>
        <dbReference type="ARBA" id="ARBA00005952"/>
    </source>
</evidence>
<keyword evidence="4 6" id="KW-0805">Transcription regulation</keyword>
<protein>
    <recommendedName>
        <fullName evidence="6">Transcription antitermination protein NusB</fullName>
    </recommendedName>
    <alternativeName>
        <fullName evidence="6">Antitermination factor NusB</fullName>
    </alternativeName>
</protein>
<dbReference type="Proteomes" id="UP001549139">
    <property type="component" value="Unassembled WGS sequence"/>
</dbReference>
<dbReference type="HAMAP" id="MF_00073">
    <property type="entry name" value="NusB"/>
    <property type="match status" value="1"/>
</dbReference>
<evidence type="ECO:0000256" key="7">
    <source>
        <dbReference type="SAM" id="MobiDB-lite"/>
    </source>
</evidence>
<comment type="similarity">
    <text evidence="1 6">Belongs to the NusB family.</text>
</comment>
<dbReference type="GO" id="GO:0005829">
    <property type="term" value="C:cytosol"/>
    <property type="evidence" value="ECO:0007669"/>
    <property type="project" value="TreeGrafter"/>
</dbReference>
<keyword evidence="3 6" id="KW-0694">RNA-binding</keyword>
<evidence type="ECO:0000259" key="8">
    <source>
        <dbReference type="Pfam" id="PF01029"/>
    </source>
</evidence>
<evidence type="ECO:0000313" key="12">
    <source>
        <dbReference type="Proteomes" id="UP001549139"/>
    </source>
</evidence>
<gene>
    <name evidence="6 10" type="primary">nusB</name>
    <name evidence="10" type="ORF">HF989_02515</name>
    <name evidence="9" type="ORF">JOF50_000621</name>
</gene>
<feature type="compositionally biased region" description="Acidic residues" evidence="7">
    <location>
        <begin position="153"/>
        <end position="167"/>
    </location>
</feature>
<dbReference type="Gene3D" id="1.10.940.10">
    <property type="entry name" value="NusB-like"/>
    <property type="match status" value="1"/>
</dbReference>
<dbReference type="InterPro" id="IPR035926">
    <property type="entry name" value="NusB-like_sf"/>
</dbReference>
<feature type="compositionally biased region" description="Acidic residues" evidence="7">
    <location>
        <begin position="216"/>
        <end position="227"/>
    </location>
</feature>
<dbReference type="GO" id="GO:0031564">
    <property type="term" value="P:transcription antitermination"/>
    <property type="evidence" value="ECO:0007669"/>
    <property type="project" value="UniProtKB-KW"/>
</dbReference>
<evidence type="ECO:0000256" key="4">
    <source>
        <dbReference type="ARBA" id="ARBA00023015"/>
    </source>
</evidence>
<proteinExistence type="inferred from homology"/>
<dbReference type="SUPFAM" id="SSF48013">
    <property type="entry name" value="NusB-like"/>
    <property type="match status" value="1"/>
</dbReference>
<comment type="function">
    <text evidence="6">Involved in transcription antitermination. Required for transcription of ribosomal RNA (rRNA) genes. Binds specifically to the boxA antiterminator sequence of the ribosomal RNA (rrn) operons.</text>
</comment>
<organism evidence="10 11">
    <name type="scientific">Corynebacterium mucifaciens</name>
    <dbReference type="NCBI Taxonomy" id="57171"/>
    <lineage>
        <taxon>Bacteria</taxon>
        <taxon>Bacillati</taxon>
        <taxon>Actinomycetota</taxon>
        <taxon>Actinomycetes</taxon>
        <taxon>Mycobacteriales</taxon>
        <taxon>Corynebacteriaceae</taxon>
        <taxon>Corynebacterium</taxon>
    </lineage>
</organism>
<evidence type="ECO:0000313" key="11">
    <source>
        <dbReference type="Proteomes" id="UP000554284"/>
    </source>
</evidence>
<dbReference type="PANTHER" id="PTHR11078">
    <property type="entry name" value="N UTILIZATION SUBSTANCE PROTEIN B-RELATED"/>
    <property type="match status" value="1"/>
</dbReference>
<evidence type="ECO:0000256" key="2">
    <source>
        <dbReference type="ARBA" id="ARBA00022814"/>
    </source>
</evidence>
<name>A0A7X6LQ30_9CORY</name>
<dbReference type="Pfam" id="PF01029">
    <property type="entry name" value="NusB"/>
    <property type="match status" value="1"/>
</dbReference>
<reference evidence="10 11" key="1">
    <citation type="submission" date="2020-04" db="EMBL/GenBank/DDBJ databases">
        <title>MicrobeNet Type strains.</title>
        <authorList>
            <person name="Nicholson A.C."/>
        </authorList>
    </citation>
    <scope>NUCLEOTIDE SEQUENCE [LARGE SCALE GENOMIC DNA]</scope>
    <source>
        <strain evidence="10 11">ATCC 700355</strain>
    </source>
</reference>
<dbReference type="GO" id="GO:0006353">
    <property type="term" value="P:DNA-templated transcription termination"/>
    <property type="evidence" value="ECO:0007669"/>
    <property type="project" value="UniProtKB-UniRule"/>
</dbReference>
<dbReference type="InterPro" id="IPR006027">
    <property type="entry name" value="NusB_RsmB_TIM44"/>
</dbReference>
<dbReference type="InterPro" id="IPR011605">
    <property type="entry name" value="NusB_fam"/>
</dbReference>
<dbReference type="Proteomes" id="UP000554284">
    <property type="component" value="Unassembled WGS sequence"/>
</dbReference>
<feature type="domain" description="NusB/RsmB/TIM44" evidence="8">
    <location>
        <begin position="12"/>
        <end position="141"/>
    </location>
</feature>
<dbReference type="NCBIfam" id="TIGR01951">
    <property type="entry name" value="nusB"/>
    <property type="match status" value="1"/>
</dbReference>